<evidence type="ECO:0000256" key="4">
    <source>
        <dbReference type="ARBA" id="ARBA00022801"/>
    </source>
</evidence>
<keyword evidence="3" id="KW-0479">Metal-binding</keyword>
<evidence type="ECO:0000256" key="3">
    <source>
        <dbReference type="ARBA" id="ARBA00022723"/>
    </source>
</evidence>
<feature type="domain" description="Peptidase M16 N-terminal" evidence="7">
    <location>
        <begin position="2"/>
        <end position="67"/>
    </location>
</feature>
<dbReference type="Pfam" id="PF00675">
    <property type="entry name" value="Peptidase_M16"/>
    <property type="match status" value="1"/>
</dbReference>
<evidence type="ECO:0000259" key="10">
    <source>
        <dbReference type="Pfam" id="PF22456"/>
    </source>
</evidence>
<dbReference type="InterPro" id="IPR011249">
    <property type="entry name" value="Metalloenz_LuxS/M16"/>
</dbReference>
<evidence type="ECO:0000256" key="1">
    <source>
        <dbReference type="ARBA" id="ARBA00007261"/>
    </source>
</evidence>
<dbReference type="InterPro" id="IPR011765">
    <property type="entry name" value="Pept_M16_N"/>
</dbReference>
<evidence type="ECO:0000256" key="5">
    <source>
        <dbReference type="ARBA" id="ARBA00022833"/>
    </source>
</evidence>
<name>A0A9W8LZE4_9FUNG</name>
<dbReference type="OrthoDB" id="952271at2759"/>
<sequence length="963" mass="110739">MDTTTYFFGIANEALEETLDRFSRFFIDPLLPPDSVDRELHAVDSEHKGNLQNDMRRVFQVRRSLSNHSHPFSYYSGGNLKTLRDSSQQLGWDIREKLLQFYNKYYSADVMKLSIIGNYSLDELVEWSVDKFSGIESKGKVWSQEPGHPLTSNELGKVVRYQMLGDMYQMTLEFALPELKSMYRSKPDEYVEALLERRTPGSLLHLLKAKKWVVDIYAYTINTDWDKFNIFSIDIELTPKGFEHYEEVLQATLEYLHVVVSSGPIQHLYEEMQAINDLEYRFYNYPKGTRWVLKRSMESHNEYIAPKDLLLLEKKTIEFNRIDILEFMAHLHSQNYRVAIGAQHFPDVEFTNIEPHYGTPYRVDSLPSTLVDKFSLQKTYNFSLPKPNKYIPENVDVVGRIQPNPASKPILLQKKDSHELWFKQDDQFAQPYGYIRVKFAFAQSGKSSIDSAAAELLTMYLEDVMQSEFDDAKLAGLDASVSIKIGHVDIKVAGFSAKLPIFFETILRKLKTLVVEDDTFQDNLVQLNQTYQNEHYKQPFRQLQGRQLKHINRELSWSIDTLEEQLNYLTTDKLQALVDSMFNYAFAKIMVSGNFEEADAIDVASKLQNIIGAQPLPKGKQINNRVVDIEPGHFLHATQMSDTSFVNGAASTVIFCGKENNPYDRVVTDMLEQIIDDPLFNELRTKEQLGYIVHAGVRDYPNGRLLLYLVVQSEVSPMYLTQRIDKFIRKIRQHLLDYSDQDIASLAQSLINTRSERLKSIKQEAGRLWVPIDSGTYKFDEIAQEILQLQSIKKQDLVHVWDMYVNPDTAVNYTRIDRQLWSTKVRFPTLDELETYPGSIISLSRCLEKDGIAEVRNSDLLHIAQSFSVNDIDSAFAELSKFVSSMQNATTGAEFSLSDRTKAALEMALEAQDIISSSLSKNATRLTKQLPLTPDNRWIIEDIDTFKATQPFHSQSIPEGESA</sequence>
<dbReference type="InterPro" id="IPR032632">
    <property type="entry name" value="Peptidase_M16_M"/>
</dbReference>
<comment type="similarity">
    <text evidence="1">Belongs to the peptidase M16 family.</text>
</comment>
<gene>
    <name evidence="11" type="primary">STE23_6</name>
    <name evidence="11" type="ORF">IWW36_002988</name>
</gene>
<keyword evidence="2" id="KW-0645">Protease</keyword>
<keyword evidence="12" id="KW-1185">Reference proteome</keyword>
<dbReference type="Proteomes" id="UP001139887">
    <property type="component" value="Unassembled WGS sequence"/>
</dbReference>
<dbReference type="Pfam" id="PF16187">
    <property type="entry name" value="Peptidase_M16_M"/>
    <property type="match status" value="1"/>
</dbReference>
<feature type="domain" description="Coenzyme PQQ synthesis protein F-like C-terminal lobe" evidence="10">
    <location>
        <begin position="670"/>
        <end position="769"/>
    </location>
</feature>
<accession>A0A9W8LZE4</accession>
<evidence type="ECO:0000313" key="11">
    <source>
        <dbReference type="EMBL" id="KAJ2848928.1"/>
    </source>
</evidence>
<dbReference type="GO" id="GO:0046872">
    <property type="term" value="F:metal ion binding"/>
    <property type="evidence" value="ECO:0007669"/>
    <property type="project" value="UniProtKB-KW"/>
</dbReference>
<dbReference type="GO" id="GO:0006508">
    <property type="term" value="P:proteolysis"/>
    <property type="evidence" value="ECO:0007669"/>
    <property type="project" value="UniProtKB-KW"/>
</dbReference>
<evidence type="ECO:0000313" key="12">
    <source>
        <dbReference type="Proteomes" id="UP001139887"/>
    </source>
</evidence>
<keyword evidence="6 11" id="KW-0482">Metalloprotease</keyword>
<proteinExistence type="inferred from homology"/>
<dbReference type="AlphaFoldDB" id="A0A9W8LZE4"/>
<dbReference type="InterPro" id="IPR007863">
    <property type="entry name" value="Peptidase_M16_C"/>
</dbReference>
<feature type="domain" description="Peptidase M16 middle/third" evidence="9">
    <location>
        <begin position="289"/>
        <end position="562"/>
    </location>
</feature>
<dbReference type="Gene3D" id="3.30.830.10">
    <property type="entry name" value="Metalloenzyme, LuxS/M16 peptidase-like"/>
    <property type="match status" value="4"/>
</dbReference>
<evidence type="ECO:0000259" key="9">
    <source>
        <dbReference type="Pfam" id="PF16187"/>
    </source>
</evidence>
<dbReference type="EMBL" id="JANBUW010000119">
    <property type="protein sequence ID" value="KAJ2848928.1"/>
    <property type="molecule type" value="Genomic_DNA"/>
</dbReference>
<organism evidence="11 12">
    <name type="scientific">Coemansia brasiliensis</name>
    <dbReference type="NCBI Taxonomy" id="2650707"/>
    <lineage>
        <taxon>Eukaryota</taxon>
        <taxon>Fungi</taxon>
        <taxon>Fungi incertae sedis</taxon>
        <taxon>Zoopagomycota</taxon>
        <taxon>Kickxellomycotina</taxon>
        <taxon>Kickxellomycetes</taxon>
        <taxon>Kickxellales</taxon>
        <taxon>Kickxellaceae</taxon>
        <taxon>Coemansia</taxon>
    </lineage>
</organism>
<evidence type="ECO:0000259" key="7">
    <source>
        <dbReference type="Pfam" id="PF00675"/>
    </source>
</evidence>
<dbReference type="InterPro" id="IPR050626">
    <property type="entry name" value="Peptidase_M16"/>
</dbReference>
<dbReference type="EC" id="3.4.24.56" evidence="11"/>
<evidence type="ECO:0000259" key="8">
    <source>
        <dbReference type="Pfam" id="PF05193"/>
    </source>
</evidence>
<evidence type="ECO:0000256" key="6">
    <source>
        <dbReference type="ARBA" id="ARBA00023049"/>
    </source>
</evidence>
<dbReference type="SUPFAM" id="SSF63411">
    <property type="entry name" value="LuxS/MPP-like metallohydrolase"/>
    <property type="match status" value="4"/>
</dbReference>
<dbReference type="Pfam" id="PF22456">
    <property type="entry name" value="PqqF-like_C_4"/>
    <property type="match status" value="1"/>
</dbReference>
<comment type="caution">
    <text evidence="11">The sequence shown here is derived from an EMBL/GenBank/DDBJ whole genome shotgun (WGS) entry which is preliminary data.</text>
</comment>
<dbReference type="PANTHER" id="PTHR43690">
    <property type="entry name" value="NARDILYSIN"/>
    <property type="match status" value="1"/>
</dbReference>
<dbReference type="PANTHER" id="PTHR43690:SF18">
    <property type="entry name" value="INSULIN-DEGRADING ENZYME-RELATED"/>
    <property type="match status" value="1"/>
</dbReference>
<keyword evidence="5" id="KW-0862">Zinc</keyword>
<protein>
    <submittedName>
        <fullName evidence="11">Metalloprotease</fullName>
        <ecNumber evidence="11">3.4.24.56</ecNumber>
    </submittedName>
</protein>
<dbReference type="InterPro" id="IPR054734">
    <property type="entry name" value="PqqF-like_C_4"/>
</dbReference>
<dbReference type="Pfam" id="PF05193">
    <property type="entry name" value="Peptidase_M16_C"/>
    <property type="match status" value="1"/>
</dbReference>
<evidence type="ECO:0000256" key="2">
    <source>
        <dbReference type="ARBA" id="ARBA00022670"/>
    </source>
</evidence>
<dbReference type="GO" id="GO:0004222">
    <property type="term" value="F:metalloendopeptidase activity"/>
    <property type="evidence" value="ECO:0007669"/>
    <property type="project" value="UniProtKB-EC"/>
</dbReference>
<keyword evidence="4 11" id="KW-0378">Hydrolase</keyword>
<reference evidence="11" key="1">
    <citation type="submission" date="2022-07" db="EMBL/GenBank/DDBJ databases">
        <title>Phylogenomic reconstructions and comparative analyses of Kickxellomycotina fungi.</title>
        <authorList>
            <person name="Reynolds N.K."/>
            <person name="Stajich J.E."/>
            <person name="Barry K."/>
            <person name="Grigoriev I.V."/>
            <person name="Crous P."/>
            <person name="Smith M.E."/>
        </authorList>
    </citation>
    <scope>NUCLEOTIDE SEQUENCE</scope>
    <source>
        <strain evidence="11">NRRL 1566</strain>
    </source>
</reference>
<feature type="domain" description="Peptidase M16 C-terminal" evidence="8">
    <location>
        <begin position="95"/>
        <end position="273"/>
    </location>
</feature>